<evidence type="ECO:0000313" key="2">
    <source>
        <dbReference type="Proteomes" id="UP001165960"/>
    </source>
</evidence>
<dbReference type="Proteomes" id="UP001165960">
    <property type="component" value="Unassembled WGS sequence"/>
</dbReference>
<reference evidence="1" key="1">
    <citation type="submission" date="2022-04" db="EMBL/GenBank/DDBJ databases">
        <title>Genome of the entomopathogenic fungus Entomophthora muscae.</title>
        <authorList>
            <person name="Elya C."/>
            <person name="Lovett B.R."/>
            <person name="Lee E."/>
            <person name="Macias A.M."/>
            <person name="Hajek A.E."/>
            <person name="De Bivort B.L."/>
            <person name="Kasson M.T."/>
            <person name="De Fine Licht H.H."/>
            <person name="Stajich J.E."/>
        </authorList>
    </citation>
    <scope>NUCLEOTIDE SEQUENCE</scope>
    <source>
        <strain evidence="1">Berkeley</strain>
    </source>
</reference>
<keyword evidence="2" id="KW-1185">Reference proteome</keyword>
<dbReference type="EMBL" id="QTSX02000865">
    <property type="protein sequence ID" value="KAJ9084244.1"/>
    <property type="molecule type" value="Genomic_DNA"/>
</dbReference>
<evidence type="ECO:0000313" key="1">
    <source>
        <dbReference type="EMBL" id="KAJ9084244.1"/>
    </source>
</evidence>
<accession>A0ACC2UBH0</accession>
<protein>
    <submittedName>
        <fullName evidence="1">Uncharacterized protein</fullName>
    </submittedName>
</protein>
<proteinExistence type="predicted"/>
<comment type="caution">
    <text evidence="1">The sequence shown here is derived from an EMBL/GenBank/DDBJ whole genome shotgun (WGS) entry which is preliminary data.</text>
</comment>
<organism evidence="1 2">
    <name type="scientific">Entomophthora muscae</name>
    <dbReference type="NCBI Taxonomy" id="34485"/>
    <lineage>
        <taxon>Eukaryota</taxon>
        <taxon>Fungi</taxon>
        <taxon>Fungi incertae sedis</taxon>
        <taxon>Zoopagomycota</taxon>
        <taxon>Entomophthoromycotina</taxon>
        <taxon>Entomophthoromycetes</taxon>
        <taxon>Entomophthorales</taxon>
        <taxon>Entomophthoraceae</taxon>
        <taxon>Entomophthora</taxon>
    </lineage>
</organism>
<sequence length="231" mass="24796">MKLFISTSLRKAVWKRLFSCSGLLAVPIHSPPLGKSFCLCLPAPGCHYTTTVKKQKQGTVIGAFIVRNENLNVPESQITEPGKNSEQNPFQTARPIGWEPNNPLPIDKVVANSPGPKSLTVTQDSASKLPVKDAGNSPKVPTPDTGSLLGEIHKFLHENYFKLPQSPGGGTEPKEAPNTQINKQKDLKSSHPEAAIAKPPVPNATPPSKTPNANPPELKKPDKKMKPGSAV</sequence>
<gene>
    <name evidence="1" type="ORF">DSO57_1026480</name>
</gene>
<name>A0ACC2UBH0_9FUNG</name>